<dbReference type="PANTHER" id="PTHR13061">
    <property type="entry name" value="DYNACTIN SUBUNIT P25"/>
    <property type="match status" value="1"/>
</dbReference>
<dbReference type="InterPro" id="IPR050484">
    <property type="entry name" value="Transf_Hexapept/Carb_Anhydrase"/>
</dbReference>
<dbReference type="AlphaFoldDB" id="A0AAD9MID0"/>
<reference evidence="3" key="1">
    <citation type="submission" date="2021-01" db="EMBL/GenBank/DDBJ databases">
        <authorList>
            <person name="Eckstrom K.M.E."/>
        </authorList>
    </citation>
    <scope>NUCLEOTIDE SEQUENCE</scope>
    <source>
        <strain evidence="3">UVCC 0001</strain>
    </source>
</reference>
<dbReference type="SUPFAM" id="SSF51161">
    <property type="entry name" value="Trimeric LpxA-like enzymes"/>
    <property type="match status" value="1"/>
</dbReference>
<evidence type="ECO:0000256" key="2">
    <source>
        <dbReference type="ARBA" id="ARBA00034694"/>
    </source>
</evidence>
<comment type="similarity">
    <text evidence="1">Belongs to the gamma-class carbonic anhydrase family.</text>
</comment>
<dbReference type="InterPro" id="IPR011004">
    <property type="entry name" value="Trimer_LpxA-like_sf"/>
</dbReference>
<comment type="caution">
    <text evidence="3">The sequence shown here is derived from an EMBL/GenBank/DDBJ whole genome shotgun (WGS) entry which is preliminary data.</text>
</comment>
<organism evidence="3 4">
    <name type="scientific">Prototheca wickerhamii</name>
    <dbReference type="NCBI Taxonomy" id="3111"/>
    <lineage>
        <taxon>Eukaryota</taxon>
        <taxon>Viridiplantae</taxon>
        <taxon>Chlorophyta</taxon>
        <taxon>core chlorophytes</taxon>
        <taxon>Trebouxiophyceae</taxon>
        <taxon>Chlorellales</taxon>
        <taxon>Chlorellaceae</taxon>
        <taxon>Prototheca</taxon>
    </lineage>
</organism>
<sequence>MAAFLKTLGSVLRGTGKAIDSVGLALQGSLVNKAQTVLPYLGSKPQLAENVFVAPNATVIGNVKLGEGSSVWYGTVLRGDVNSITVGEKTNIQDNAVVHVAKHNAAGVELPTVIGSQVTIGHGATIHAATIGDRVVVGMGATVMDGATLEEGSIVAAGALVTPGTTVPSGQVWAGRPARFLRELAVGEAEFIPLAGDDYAALAAVHAAENAKGFNDVEFDLARRADRAVRDPEYDAAQGIARDPETRAVVGVAAST</sequence>
<keyword evidence="4" id="KW-1185">Reference proteome</keyword>
<evidence type="ECO:0000256" key="1">
    <source>
        <dbReference type="ARBA" id="ARBA00023595"/>
    </source>
</evidence>
<dbReference type="CDD" id="cd04645">
    <property type="entry name" value="LbH_gamma_CA_like"/>
    <property type="match status" value="1"/>
</dbReference>
<protein>
    <submittedName>
        <fullName evidence="3">Uncharacterized protein</fullName>
    </submittedName>
</protein>
<dbReference type="EMBL" id="JASFZW010000005">
    <property type="protein sequence ID" value="KAK2078227.1"/>
    <property type="molecule type" value="Genomic_DNA"/>
</dbReference>
<dbReference type="Gene3D" id="2.160.10.10">
    <property type="entry name" value="Hexapeptide repeat proteins"/>
    <property type="match status" value="1"/>
</dbReference>
<gene>
    <name evidence="3" type="ORF">QBZ16_004096</name>
</gene>
<proteinExistence type="inferred from homology"/>
<dbReference type="InterPro" id="IPR001451">
    <property type="entry name" value="Hexapep"/>
</dbReference>
<comment type="subcellular location">
    <subcellularLocation>
        <location evidence="2">Mitochondrion membrane</location>
        <topology evidence="2">Peripheral membrane protein</topology>
        <orientation evidence="2">Matrix side</orientation>
    </subcellularLocation>
</comment>
<dbReference type="InterPro" id="IPR047324">
    <property type="entry name" value="LbH_gamma_CA-like"/>
</dbReference>
<dbReference type="PANTHER" id="PTHR13061:SF50">
    <property type="entry name" value="GAMMA CARBONIC ANHYDRASE 1, MITOCHONDRIAL"/>
    <property type="match status" value="1"/>
</dbReference>
<evidence type="ECO:0000313" key="4">
    <source>
        <dbReference type="Proteomes" id="UP001255856"/>
    </source>
</evidence>
<accession>A0AAD9MID0</accession>
<name>A0AAD9MID0_PROWI</name>
<dbReference type="Proteomes" id="UP001255856">
    <property type="component" value="Unassembled WGS sequence"/>
</dbReference>
<dbReference type="Pfam" id="PF00132">
    <property type="entry name" value="Hexapep"/>
    <property type="match status" value="2"/>
</dbReference>
<dbReference type="GO" id="GO:0031966">
    <property type="term" value="C:mitochondrial membrane"/>
    <property type="evidence" value="ECO:0007669"/>
    <property type="project" value="UniProtKB-SubCell"/>
</dbReference>
<evidence type="ECO:0000313" key="3">
    <source>
        <dbReference type="EMBL" id="KAK2078227.1"/>
    </source>
</evidence>